<keyword evidence="14" id="KW-1185">Reference proteome</keyword>
<keyword evidence="6" id="KW-0630">Potassium</keyword>
<evidence type="ECO:0000256" key="4">
    <source>
        <dbReference type="ARBA" id="ARBA00022538"/>
    </source>
</evidence>
<feature type="transmembrane region" description="Helical" evidence="11">
    <location>
        <begin position="605"/>
        <end position="628"/>
    </location>
</feature>
<keyword evidence="8" id="KW-0406">Ion transport</keyword>
<dbReference type="GO" id="GO:0012505">
    <property type="term" value="C:endomembrane system"/>
    <property type="evidence" value="ECO:0007669"/>
    <property type="project" value="UniProtKB-SubCell"/>
</dbReference>
<feature type="region of interest" description="Disordered" evidence="10">
    <location>
        <begin position="1044"/>
        <end position="1073"/>
    </location>
</feature>
<comment type="subcellular location">
    <subcellularLocation>
        <location evidence="1">Endomembrane system</location>
        <topology evidence="1">Multi-pass membrane protein</topology>
    </subcellularLocation>
</comment>
<feature type="transmembrane region" description="Helical" evidence="11">
    <location>
        <begin position="634"/>
        <end position="662"/>
    </location>
</feature>
<dbReference type="PANTHER" id="PTHR46157:SF2">
    <property type="entry name" value="K(+) EFFLUX ANTIPORTER 1, CHLOROPLASTIC-RELATED"/>
    <property type="match status" value="1"/>
</dbReference>
<feature type="region of interest" description="Disordered" evidence="10">
    <location>
        <begin position="1"/>
        <end position="51"/>
    </location>
</feature>
<keyword evidence="3" id="KW-0050">Antiport</keyword>
<dbReference type="GO" id="GO:0015386">
    <property type="term" value="F:potassium:proton antiporter activity"/>
    <property type="evidence" value="ECO:0007669"/>
    <property type="project" value="TreeGrafter"/>
</dbReference>
<accession>A0A2P6U596</accession>
<keyword evidence="4" id="KW-0633">Potassium transport</keyword>
<feature type="transmembrane region" description="Helical" evidence="11">
    <location>
        <begin position="795"/>
        <end position="813"/>
    </location>
</feature>
<feature type="transmembrane region" description="Helical" evidence="11">
    <location>
        <begin position="736"/>
        <end position="755"/>
    </location>
</feature>
<evidence type="ECO:0000256" key="5">
    <source>
        <dbReference type="ARBA" id="ARBA00022692"/>
    </source>
</evidence>
<feature type="domain" description="RCK N-terminal" evidence="12">
    <location>
        <begin position="869"/>
        <end position="986"/>
    </location>
</feature>
<evidence type="ECO:0000256" key="1">
    <source>
        <dbReference type="ARBA" id="ARBA00004127"/>
    </source>
</evidence>
<evidence type="ECO:0000256" key="10">
    <source>
        <dbReference type="SAM" id="MobiDB-lite"/>
    </source>
</evidence>
<dbReference type="EMBL" id="LHPG02000001">
    <property type="protein sequence ID" value="PRW61490.1"/>
    <property type="molecule type" value="Genomic_DNA"/>
</dbReference>
<dbReference type="Pfam" id="PF00999">
    <property type="entry name" value="Na_H_Exchanger"/>
    <property type="match status" value="1"/>
</dbReference>
<evidence type="ECO:0000256" key="9">
    <source>
        <dbReference type="ARBA" id="ARBA00023136"/>
    </source>
</evidence>
<sequence length="1073" mass="111454">MHLRAAQATSHAGVTHGPTRACRAVPGRLARAPRPAQTLPTLAKRPHRPSLISCRGTGKEEEAAAAALAAAAAEAAEGNGAAARANGAGAAAKAAQAGDSDDEELVENNPELHPLKEALQRARMRLEEATGIREALEAEAQKVAQLAVNAEGSVIKYKKALEEWGADLAAARSAAVDAETELVEVQEALQLATAARAEEAALASPEEQAAASPTAAAAAAESAAAEEAAEEAVSLEDQLWQKSQELEIAQSRIAEVEQKVATVQAKLAAAEESYLQADGIAQAAMEAAEEAVRDEMETIAVFKETENALLKAIEDLRALDNTSERQEVEWDRKTVTRTIDEQDEATAAAIAEATKEKSKAPKEKSKAPSDLRTLEEVKQEQQKQGLQRLAAALQQNKALALGAVVILAAGGYVLYQQGVFAALTSALESAAAAAARLWAVAANLVSKLPLPHIHDSEKGLLETIWLLLASVVMVPLICKIPGGSPVLGFLGGGAVIGPYALGIIQDVESIRHLAELGVVFLLFNIGLELSFDRLRSMGKFVFGMGTLQVVLTLAAVAFTGMAVTGGALGGPGAIILGGGLALSTTAVGMQVLADRGETGSKFGRATFSVLLLQDLAVVVLLMLIPLLAPSPDGAAAGGIATIAKAIGSAAVKAVVTMVGITIAGRTLLRPLYRRVAETNDSTIFNALTLLVVLGTSLITQVAGLSLALGAFLAGLLLAETEYHLQVESDIGPYKGLLMGLFFMTVGMEISVPLFFAKIKTIVLAMTMLIAGKVAVMAAVGQAFGLTLVQSLRSGLLLSPGGEFAFVLFGEAVSRGIMGAALAKELYLVVALSMALTPFLAQFGGKLGQMLEKSDMKALQPKEGEMSGMSGHVIICGFGRVGELIAKMLSERLIPFVALDVSASRVQEGKKADLPVYFGDAGSPAVLHAVGADKAACAVITLDTAGANYRSVWAMHKHFPHIKTFVRAFDIENGVMLEKAGATAVVPEVLEPSLQLAAAVLSQINIPEDEVAEMIRSFRKNHLSELQALAQISGSSLGYGSAKKAAEGAEGSSLDDEETRSGAGGDGAPVAATA</sequence>
<dbReference type="GO" id="GO:0016020">
    <property type="term" value="C:membrane"/>
    <property type="evidence" value="ECO:0007669"/>
    <property type="project" value="InterPro"/>
</dbReference>
<dbReference type="PROSITE" id="PS51201">
    <property type="entry name" value="RCK_N"/>
    <property type="match status" value="1"/>
</dbReference>
<evidence type="ECO:0000256" key="3">
    <source>
        <dbReference type="ARBA" id="ARBA00022449"/>
    </source>
</evidence>
<gene>
    <name evidence="13" type="ORF">C2E21_0497</name>
</gene>
<feature type="compositionally biased region" description="Basic and acidic residues" evidence="10">
    <location>
        <begin position="353"/>
        <end position="372"/>
    </location>
</feature>
<dbReference type="InterPro" id="IPR006153">
    <property type="entry name" value="Cation/H_exchanger_TM"/>
</dbReference>
<dbReference type="AlphaFoldDB" id="A0A2P6U596"/>
<dbReference type="FunFam" id="3.40.50.720:FF:000036">
    <property type="entry name" value="Glutathione-regulated potassium-efflux system protein KefB"/>
    <property type="match status" value="1"/>
</dbReference>
<keyword evidence="9 11" id="KW-0472">Membrane</keyword>
<dbReference type="PANTHER" id="PTHR46157">
    <property type="entry name" value="K(+) EFFLUX ANTIPORTER 3, CHLOROPLASTIC"/>
    <property type="match status" value="1"/>
</dbReference>
<evidence type="ECO:0000313" key="13">
    <source>
        <dbReference type="EMBL" id="PRW61490.1"/>
    </source>
</evidence>
<evidence type="ECO:0000256" key="8">
    <source>
        <dbReference type="ARBA" id="ARBA00023065"/>
    </source>
</evidence>
<evidence type="ECO:0000256" key="6">
    <source>
        <dbReference type="ARBA" id="ARBA00022958"/>
    </source>
</evidence>
<dbReference type="Gene3D" id="3.40.50.720">
    <property type="entry name" value="NAD(P)-binding Rossmann-like Domain"/>
    <property type="match status" value="1"/>
</dbReference>
<feature type="region of interest" description="Disordered" evidence="10">
    <location>
        <begin position="200"/>
        <end position="230"/>
    </location>
</feature>
<dbReference type="SUPFAM" id="SSF51735">
    <property type="entry name" value="NAD(P)-binding Rossmann-fold domains"/>
    <property type="match status" value="1"/>
</dbReference>
<feature type="transmembrane region" description="Helical" evidence="11">
    <location>
        <begin position="573"/>
        <end position="593"/>
    </location>
</feature>
<name>A0A2P6U596_CHLSO</name>
<evidence type="ECO:0000259" key="12">
    <source>
        <dbReference type="PROSITE" id="PS51201"/>
    </source>
</evidence>
<feature type="transmembrane region" description="Helical" evidence="11">
    <location>
        <begin position="510"/>
        <end position="529"/>
    </location>
</feature>
<evidence type="ECO:0000256" key="11">
    <source>
        <dbReference type="SAM" id="Phobius"/>
    </source>
</evidence>
<evidence type="ECO:0000313" key="14">
    <source>
        <dbReference type="Proteomes" id="UP000239899"/>
    </source>
</evidence>
<dbReference type="InterPro" id="IPR038770">
    <property type="entry name" value="Na+/solute_symporter_sf"/>
</dbReference>
<protein>
    <submittedName>
        <fullName evidence="13">K(+) efflux antiporter chloroplastic-like</fullName>
    </submittedName>
</protein>
<feature type="compositionally biased region" description="Low complexity" evidence="10">
    <location>
        <begin position="200"/>
        <end position="226"/>
    </location>
</feature>
<organism evidence="13 14">
    <name type="scientific">Chlorella sorokiniana</name>
    <name type="common">Freshwater green alga</name>
    <dbReference type="NCBI Taxonomy" id="3076"/>
    <lineage>
        <taxon>Eukaryota</taxon>
        <taxon>Viridiplantae</taxon>
        <taxon>Chlorophyta</taxon>
        <taxon>core chlorophytes</taxon>
        <taxon>Trebouxiophyceae</taxon>
        <taxon>Chlorellales</taxon>
        <taxon>Chlorellaceae</taxon>
        <taxon>Chlorella clade</taxon>
        <taxon>Chlorella</taxon>
    </lineage>
</organism>
<dbReference type="Pfam" id="PF02254">
    <property type="entry name" value="TrkA_N"/>
    <property type="match status" value="1"/>
</dbReference>
<dbReference type="InterPro" id="IPR036291">
    <property type="entry name" value="NAD(P)-bd_dom_sf"/>
</dbReference>
<dbReference type="InterPro" id="IPR003148">
    <property type="entry name" value="RCK_N"/>
</dbReference>
<proteinExistence type="predicted"/>
<keyword evidence="2" id="KW-0813">Transport</keyword>
<feature type="transmembrane region" description="Helical" evidence="11">
    <location>
        <begin position="683"/>
        <end position="716"/>
    </location>
</feature>
<keyword evidence="5 11" id="KW-0812">Transmembrane</keyword>
<feature type="transmembrane region" description="Helical" evidence="11">
    <location>
        <begin position="485"/>
        <end position="504"/>
    </location>
</feature>
<feature type="region of interest" description="Disordered" evidence="10">
    <location>
        <begin position="351"/>
        <end position="372"/>
    </location>
</feature>
<dbReference type="GO" id="GO:0009507">
    <property type="term" value="C:chloroplast"/>
    <property type="evidence" value="ECO:0007669"/>
    <property type="project" value="TreeGrafter"/>
</dbReference>
<dbReference type="OrthoDB" id="4834at2759"/>
<dbReference type="Proteomes" id="UP000239899">
    <property type="component" value="Unassembled WGS sequence"/>
</dbReference>
<feature type="transmembrane region" description="Helical" evidence="11">
    <location>
        <begin position="398"/>
        <end position="415"/>
    </location>
</feature>
<feature type="transmembrane region" description="Helical" evidence="11">
    <location>
        <begin position="541"/>
        <end position="561"/>
    </location>
</feature>
<comment type="caution">
    <text evidence="13">The sequence shown here is derived from an EMBL/GenBank/DDBJ whole genome shotgun (WGS) entry which is preliminary data.</text>
</comment>
<feature type="transmembrane region" description="Helical" evidence="11">
    <location>
        <begin position="762"/>
        <end position="783"/>
    </location>
</feature>
<feature type="transmembrane region" description="Helical" evidence="11">
    <location>
        <begin position="459"/>
        <end position="478"/>
    </location>
</feature>
<feature type="transmembrane region" description="Helical" evidence="11">
    <location>
        <begin position="825"/>
        <end position="844"/>
    </location>
</feature>
<dbReference type="Gene3D" id="1.20.1530.20">
    <property type="match status" value="1"/>
</dbReference>
<evidence type="ECO:0000256" key="2">
    <source>
        <dbReference type="ARBA" id="ARBA00022448"/>
    </source>
</evidence>
<keyword evidence="7 11" id="KW-1133">Transmembrane helix</keyword>
<reference evidence="13 14" key="1">
    <citation type="journal article" date="2018" name="Plant J.">
        <title>Genome sequences of Chlorella sorokiniana UTEX 1602 and Micractinium conductrix SAG 241.80: implications to maltose excretion by a green alga.</title>
        <authorList>
            <person name="Arriola M.B."/>
            <person name="Velmurugan N."/>
            <person name="Zhang Y."/>
            <person name="Plunkett M.H."/>
            <person name="Hondzo H."/>
            <person name="Barney B.M."/>
        </authorList>
    </citation>
    <scope>NUCLEOTIDE SEQUENCE [LARGE SCALE GENOMIC DNA]</scope>
    <source>
        <strain evidence="14">UTEX 1602</strain>
    </source>
</reference>
<evidence type="ECO:0000256" key="7">
    <source>
        <dbReference type="ARBA" id="ARBA00022989"/>
    </source>
</evidence>